<gene>
    <name evidence="1" type="ORF">NQ315_003314</name>
</gene>
<dbReference type="GO" id="GO:0006644">
    <property type="term" value="P:phospholipid metabolic process"/>
    <property type="evidence" value="ECO:0007669"/>
    <property type="project" value="InterPro"/>
</dbReference>
<dbReference type="InterPro" id="IPR036444">
    <property type="entry name" value="PLipase_A2_dom_sf"/>
</dbReference>
<accession>A0AAV8VAF4</accession>
<sequence>MPFVKQSRHKVCYTQRKHGSGLVNSVINKLPFELHLPGYQGDPGINSLDTACKQHDLAYDKNQDLAARHKADFELEKRAWEAVKSKNTNLKEKAAAWLVTNIMKTKRRLGMGCKSVKTIKKRNRKVKTKKVAFGAGIVSKIRKELRKAGSSPFVSNNGLQKTTQFALRAARKYLKASGGKKNIRTPRIIPIPKVGGILPLIPIFAGLSALGSLAGGAAQIYRSINDVKAARQRLNDKNSHKDMQAVALCKSGKGLYLKPYRSRLGLYLKPYNPKN</sequence>
<dbReference type="Gene3D" id="1.20.90.10">
    <property type="entry name" value="Phospholipase A2 domain"/>
    <property type="match status" value="1"/>
</dbReference>
<dbReference type="GO" id="GO:0004623">
    <property type="term" value="F:phospholipase A2 activity"/>
    <property type="evidence" value="ECO:0007669"/>
    <property type="project" value="InterPro"/>
</dbReference>
<comment type="caution">
    <text evidence="1">The sequence shown here is derived from an EMBL/GenBank/DDBJ whole genome shotgun (WGS) entry which is preliminary data.</text>
</comment>
<dbReference type="AlphaFoldDB" id="A0AAV8VAF4"/>
<name>A0AAV8VAF4_9CUCU</name>
<dbReference type="GO" id="GO:0050482">
    <property type="term" value="P:arachidonate secretion"/>
    <property type="evidence" value="ECO:0007669"/>
    <property type="project" value="InterPro"/>
</dbReference>
<proteinExistence type="predicted"/>
<keyword evidence="2" id="KW-1185">Reference proteome</keyword>
<protein>
    <submittedName>
        <fullName evidence="1">Uncharacterized protein</fullName>
    </submittedName>
</protein>
<dbReference type="EMBL" id="JANEYG010000215">
    <property type="protein sequence ID" value="KAJ8911138.1"/>
    <property type="molecule type" value="Genomic_DNA"/>
</dbReference>
<dbReference type="Proteomes" id="UP001159042">
    <property type="component" value="Unassembled WGS sequence"/>
</dbReference>
<evidence type="ECO:0000313" key="2">
    <source>
        <dbReference type="Proteomes" id="UP001159042"/>
    </source>
</evidence>
<organism evidence="1 2">
    <name type="scientific">Exocentrus adspersus</name>
    <dbReference type="NCBI Taxonomy" id="1586481"/>
    <lineage>
        <taxon>Eukaryota</taxon>
        <taxon>Metazoa</taxon>
        <taxon>Ecdysozoa</taxon>
        <taxon>Arthropoda</taxon>
        <taxon>Hexapoda</taxon>
        <taxon>Insecta</taxon>
        <taxon>Pterygota</taxon>
        <taxon>Neoptera</taxon>
        <taxon>Endopterygota</taxon>
        <taxon>Coleoptera</taxon>
        <taxon>Polyphaga</taxon>
        <taxon>Cucujiformia</taxon>
        <taxon>Chrysomeloidea</taxon>
        <taxon>Cerambycidae</taxon>
        <taxon>Lamiinae</taxon>
        <taxon>Acanthocinini</taxon>
        <taxon>Exocentrus</taxon>
    </lineage>
</organism>
<reference evidence="1 2" key="1">
    <citation type="journal article" date="2023" name="Insect Mol. Biol.">
        <title>Genome sequencing provides insights into the evolution of gene families encoding plant cell wall-degrading enzymes in longhorned beetles.</title>
        <authorList>
            <person name="Shin N.R."/>
            <person name="Okamura Y."/>
            <person name="Kirsch R."/>
            <person name="Pauchet Y."/>
        </authorList>
    </citation>
    <scope>NUCLEOTIDE SEQUENCE [LARGE SCALE GENOMIC DNA]</scope>
    <source>
        <strain evidence="1">EAD_L_NR</strain>
    </source>
</reference>
<evidence type="ECO:0000313" key="1">
    <source>
        <dbReference type="EMBL" id="KAJ8911138.1"/>
    </source>
</evidence>